<accession>A0A7J7NN93</accession>
<organism evidence="1 2">
    <name type="scientific">Kingdonia uniflora</name>
    <dbReference type="NCBI Taxonomy" id="39325"/>
    <lineage>
        <taxon>Eukaryota</taxon>
        <taxon>Viridiplantae</taxon>
        <taxon>Streptophyta</taxon>
        <taxon>Embryophyta</taxon>
        <taxon>Tracheophyta</taxon>
        <taxon>Spermatophyta</taxon>
        <taxon>Magnoliopsida</taxon>
        <taxon>Ranunculales</taxon>
        <taxon>Circaeasteraceae</taxon>
        <taxon>Kingdonia</taxon>
    </lineage>
</organism>
<evidence type="ECO:0000313" key="2">
    <source>
        <dbReference type="Proteomes" id="UP000541444"/>
    </source>
</evidence>
<reference evidence="1 2" key="1">
    <citation type="journal article" date="2020" name="IScience">
        <title>Genome Sequencing of the Endangered Kingdonia uniflora (Circaeasteraceae, Ranunculales) Reveals Potential Mechanisms of Evolutionary Specialization.</title>
        <authorList>
            <person name="Sun Y."/>
            <person name="Deng T."/>
            <person name="Zhang A."/>
            <person name="Moore M.J."/>
            <person name="Landis J.B."/>
            <person name="Lin N."/>
            <person name="Zhang H."/>
            <person name="Zhang X."/>
            <person name="Huang J."/>
            <person name="Zhang X."/>
            <person name="Sun H."/>
            <person name="Wang H."/>
        </authorList>
    </citation>
    <scope>NUCLEOTIDE SEQUENCE [LARGE SCALE GENOMIC DNA]</scope>
    <source>
        <strain evidence="1">TB1705</strain>
        <tissue evidence="1">Leaf</tissue>
    </source>
</reference>
<evidence type="ECO:0000313" key="1">
    <source>
        <dbReference type="EMBL" id="KAF6168454.1"/>
    </source>
</evidence>
<name>A0A7J7NN93_9MAGN</name>
<protein>
    <submittedName>
        <fullName evidence="1">Uncharacterized protein</fullName>
    </submittedName>
</protein>
<dbReference type="EMBL" id="JACGCM010000696">
    <property type="protein sequence ID" value="KAF6168454.1"/>
    <property type="molecule type" value="Genomic_DNA"/>
</dbReference>
<sequence length="91" mass="10223">MWFLDFEMENLVNTIEDVESDFLNEMLGFDGNDRTQDSLLVGGGIVASRHPSDLSLIKDSTLEDLAEDMVFLTIDRQQESIRRSSGAPQSI</sequence>
<dbReference type="Proteomes" id="UP000541444">
    <property type="component" value="Unassembled WGS sequence"/>
</dbReference>
<keyword evidence="2" id="KW-1185">Reference proteome</keyword>
<gene>
    <name evidence="1" type="ORF">GIB67_005006</name>
</gene>
<proteinExistence type="predicted"/>
<comment type="caution">
    <text evidence="1">The sequence shown here is derived from an EMBL/GenBank/DDBJ whole genome shotgun (WGS) entry which is preliminary data.</text>
</comment>
<dbReference type="AlphaFoldDB" id="A0A7J7NN93"/>